<protein>
    <submittedName>
        <fullName evidence="5">Uncharacterized protein DUF5126</fullName>
    </submittedName>
</protein>
<feature type="signal peptide" evidence="1">
    <location>
        <begin position="1"/>
        <end position="17"/>
    </location>
</feature>
<evidence type="ECO:0000256" key="1">
    <source>
        <dbReference type="SAM" id="SignalP"/>
    </source>
</evidence>
<keyword evidence="1" id="KW-0732">Signal</keyword>
<feature type="domain" description="DUF5000" evidence="3">
    <location>
        <begin position="254"/>
        <end position="405"/>
    </location>
</feature>
<dbReference type="Pfam" id="PF16323">
    <property type="entry name" value="DUF4959"/>
    <property type="match status" value="1"/>
</dbReference>
<name>A0A316AKP9_9BACT</name>
<keyword evidence="6" id="KW-1185">Reference proteome</keyword>
<evidence type="ECO:0000313" key="5">
    <source>
        <dbReference type="EMBL" id="PWJ57948.1"/>
    </source>
</evidence>
<comment type="caution">
    <text evidence="5">The sequence shown here is derived from an EMBL/GenBank/DDBJ whole genome shotgun (WGS) entry which is preliminary data.</text>
</comment>
<reference evidence="5 6" key="1">
    <citation type="submission" date="2018-03" db="EMBL/GenBank/DDBJ databases">
        <title>Genomic Encyclopedia of Archaeal and Bacterial Type Strains, Phase II (KMG-II): from individual species to whole genera.</title>
        <authorList>
            <person name="Goeker M."/>
        </authorList>
    </citation>
    <scope>NUCLEOTIDE SEQUENCE [LARGE SCALE GENOMIC DNA]</scope>
    <source>
        <strain evidence="5 6">DSM 100346</strain>
    </source>
</reference>
<evidence type="ECO:0000313" key="6">
    <source>
        <dbReference type="Proteomes" id="UP000245880"/>
    </source>
</evidence>
<dbReference type="AlphaFoldDB" id="A0A316AKP9"/>
<dbReference type="InterPro" id="IPR008979">
    <property type="entry name" value="Galactose-bd-like_sf"/>
</dbReference>
<dbReference type="Pfam" id="PF16391">
    <property type="entry name" value="DUF5000"/>
    <property type="match status" value="1"/>
</dbReference>
<evidence type="ECO:0000259" key="2">
    <source>
        <dbReference type="Pfam" id="PF16323"/>
    </source>
</evidence>
<dbReference type="SUPFAM" id="SSF49785">
    <property type="entry name" value="Galactose-binding domain-like"/>
    <property type="match status" value="1"/>
</dbReference>
<proteinExistence type="predicted"/>
<organism evidence="5 6">
    <name type="scientific">Dyadobacter jejuensis</name>
    <dbReference type="NCBI Taxonomy" id="1082580"/>
    <lineage>
        <taxon>Bacteria</taxon>
        <taxon>Pseudomonadati</taxon>
        <taxon>Bacteroidota</taxon>
        <taxon>Cytophagia</taxon>
        <taxon>Cytophagales</taxon>
        <taxon>Spirosomataceae</taxon>
        <taxon>Dyadobacter</taxon>
    </lineage>
</organism>
<dbReference type="InterPro" id="IPR032164">
    <property type="entry name" value="DUF5000"/>
</dbReference>
<feature type="domain" description="DUF4959" evidence="2">
    <location>
        <begin position="21"/>
        <end position="124"/>
    </location>
</feature>
<dbReference type="InterPro" id="IPR033431">
    <property type="entry name" value="DUF5126"/>
</dbReference>
<dbReference type="Pfam" id="PF17166">
    <property type="entry name" value="DUF5126"/>
    <property type="match status" value="1"/>
</dbReference>
<gene>
    <name evidence="5" type="ORF">CLV98_105128</name>
</gene>
<accession>A0A316AKP9</accession>
<dbReference type="EMBL" id="QGDT01000005">
    <property type="protein sequence ID" value="PWJ57948.1"/>
    <property type="molecule type" value="Genomic_DNA"/>
</dbReference>
<feature type="chain" id="PRO_5016445137" evidence="1">
    <location>
        <begin position="18"/>
        <end position="409"/>
    </location>
</feature>
<sequence length="409" mass="45586">MKSYAQIKCLFFSTLMALLFSCGDDNFHGPIEKDNTPPAPVTEVQVKNTAGGAELVYQLPSDPDLLRIEATFSRGTEIITKTSSVFKNVITLDGLKSGQEIDVTLTSVDRSNNHSTPVVVKVTPLRAPIDDLFDSFSLKEDFGGVRLSYDNKSEVQVEIQILKKNKESGLYQYQSSAFISNNQRTGYSFRGFEPEQADFAAVAIDRWNNISDTIFANITPIQEQLLDIQKFKKIAPAIPNDSKDAFGWIIENLWNNNINGSGFHTSQTDGGALIAPYTEPYPVFSFDLGVTANISRIKFWQRQGTWIFAHGNPRNFEIWGIDKIPANYDGTSMEGWTRLVEEGEVKKPSGAALGQNSADDVAQAASGEEFESVDPSKPIRYIRFVNKKNWSGANFIHIMEINLWGKVLE</sequence>
<dbReference type="PROSITE" id="PS51257">
    <property type="entry name" value="PROKAR_LIPOPROTEIN"/>
    <property type="match status" value="1"/>
</dbReference>
<feature type="domain" description="DUF5126" evidence="4">
    <location>
        <begin position="126"/>
        <end position="227"/>
    </location>
</feature>
<dbReference type="InterPro" id="IPR032527">
    <property type="entry name" value="DUF4959"/>
</dbReference>
<evidence type="ECO:0000259" key="4">
    <source>
        <dbReference type="Pfam" id="PF17166"/>
    </source>
</evidence>
<dbReference type="Gene3D" id="2.60.120.260">
    <property type="entry name" value="Galactose-binding domain-like"/>
    <property type="match status" value="1"/>
</dbReference>
<dbReference type="Proteomes" id="UP000245880">
    <property type="component" value="Unassembled WGS sequence"/>
</dbReference>
<dbReference type="OrthoDB" id="1312186at2"/>
<evidence type="ECO:0000259" key="3">
    <source>
        <dbReference type="Pfam" id="PF16391"/>
    </source>
</evidence>
<dbReference type="RefSeq" id="WP_158281242.1">
    <property type="nucleotide sequence ID" value="NZ_QGDT01000005.1"/>
</dbReference>